<dbReference type="AlphaFoldDB" id="A0A8I7B2B0"/>
<reference evidence="2" key="2">
    <citation type="submission" date="2020-10" db="EMBL/GenBank/DDBJ databases">
        <authorList>
            <person name="Scholz U."/>
            <person name="Mascher M."/>
            <person name="Fiebig A."/>
        </authorList>
    </citation>
    <scope>NUCLEOTIDE SEQUENCE [LARGE SCALE GENOMIC DNA]</scope>
    <source>
        <strain evidence="2">cv. Morex</strain>
    </source>
</reference>
<dbReference type="EnsemblPlants" id="HORVU.MOREX.r3.1HG0013650.1">
    <property type="protein sequence ID" value="HORVU.MOREX.r3.1HG0013650.1.CDS1"/>
    <property type="gene ID" value="HORVU.MOREX.r3.1HG0013650"/>
</dbReference>
<dbReference type="Proteomes" id="UP000011116">
    <property type="component" value="Chromosome 1H"/>
</dbReference>
<evidence type="ECO:0000259" key="1">
    <source>
        <dbReference type="Pfam" id="PF13966"/>
    </source>
</evidence>
<dbReference type="PANTHER" id="PTHR36617:SF7">
    <property type="entry name" value="OS01G0823550 PROTEIN"/>
    <property type="match status" value="1"/>
</dbReference>
<proteinExistence type="predicted"/>
<reference evidence="3" key="1">
    <citation type="journal article" date="2012" name="Nature">
        <title>A physical, genetic and functional sequence assembly of the barley genome.</title>
        <authorList>
            <consortium name="The International Barley Genome Sequencing Consortium"/>
            <person name="Mayer K.F."/>
            <person name="Waugh R."/>
            <person name="Brown J.W."/>
            <person name="Schulman A."/>
            <person name="Langridge P."/>
            <person name="Platzer M."/>
            <person name="Fincher G.B."/>
            <person name="Muehlbauer G.J."/>
            <person name="Sato K."/>
            <person name="Close T.J."/>
            <person name="Wise R.P."/>
            <person name="Stein N."/>
        </authorList>
    </citation>
    <scope>NUCLEOTIDE SEQUENCE [LARGE SCALE GENOMIC DNA]</scope>
    <source>
        <strain evidence="3">cv. Morex</strain>
    </source>
</reference>
<feature type="domain" description="Reverse transcriptase zinc-binding" evidence="1">
    <location>
        <begin position="178"/>
        <end position="260"/>
    </location>
</feature>
<reference evidence="2" key="3">
    <citation type="submission" date="2022-01" db="UniProtKB">
        <authorList>
            <consortium name="EnsemblPlants"/>
        </authorList>
    </citation>
    <scope>IDENTIFICATION</scope>
    <source>
        <strain evidence="2">subsp. vulgare</strain>
    </source>
</reference>
<evidence type="ECO:0000313" key="2">
    <source>
        <dbReference type="EnsemblPlants" id="HORVU.MOREX.r3.1HG0013650.1.CDS1"/>
    </source>
</evidence>
<dbReference type="PANTHER" id="PTHR36617">
    <property type="entry name" value="PROTEIN, PUTATIVE-RELATED"/>
    <property type="match status" value="1"/>
</dbReference>
<name>A0A8I7B2B0_HORVV</name>
<sequence length="260" mass="29228">MVKWADICLPKDRGGLGIPASRRMNVALMLRWVWQILQGDGGLWLQLIKAKYLQGRPLLACSLATGSQFWKSIQAIKNDIRLGLQISVGNWVGTQFRLDPWLDGEPLRLRFPMLFAICGDPAALVSTIAREDRWHVAFRRPLGPAEVHEWEVLQQLVPLPVLTGRDFVSWGLSPLGEFSVSSTYFALCRVPVLPWLSPLWKAPLPLKIKIFVWQLLRDCLPSGTEVLKRHGPGNDICPLCHVPETGTHILFSCVAAQALW</sequence>
<keyword evidence="3" id="KW-1185">Reference proteome</keyword>
<accession>A0A8I7B2B0</accession>
<protein>
    <recommendedName>
        <fullName evidence="1">Reverse transcriptase zinc-binding domain-containing protein</fullName>
    </recommendedName>
</protein>
<dbReference type="Pfam" id="PF13966">
    <property type="entry name" value="zf-RVT"/>
    <property type="match status" value="1"/>
</dbReference>
<organism evidence="2 3">
    <name type="scientific">Hordeum vulgare subsp. vulgare</name>
    <name type="common">Domesticated barley</name>
    <dbReference type="NCBI Taxonomy" id="112509"/>
    <lineage>
        <taxon>Eukaryota</taxon>
        <taxon>Viridiplantae</taxon>
        <taxon>Streptophyta</taxon>
        <taxon>Embryophyta</taxon>
        <taxon>Tracheophyta</taxon>
        <taxon>Spermatophyta</taxon>
        <taxon>Magnoliopsida</taxon>
        <taxon>Liliopsida</taxon>
        <taxon>Poales</taxon>
        <taxon>Poaceae</taxon>
        <taxon>BOP clade</taxon>
        <taxon>Pooideae</taxon>
        <taxon>Triticodae</taxon>
        <taxon>Triticeae</taxon>
        <taxon>Hordeinae</taxon>
        <taxon>Hordeum</taxon>
    </lineage>
</organism>
<evidence type="ECO:0000313" key="3">
    <source>
        <dbReference type="Proteomes" id="UP000011116"/>
    </source>
</evidence>
<dbReference type="Gramene" id="HORVU.MOREX.r3.1HG0013650.1">
    <property type="protein sequence ID" value="HORVU.MOREX.r3.1HG0013650.1.CDS1"/>
    <property type="gene ID" value="HORVU.MOREX.r3.1HG0013650"/>
</dbReference>
<dbReference type="InterPro" id="IPR026960">
    <property type="entry name" value="RVT-Znf"/>
</dbReference>